<protein>
    <submittedName>
        <fullName evidence="1">Uncharacterized protein</fullName>
    </submittedName>
</protein>
<accession>A0ABP9VHP4</accession>
<dbReference type="Proteomes" id="UP001416858">
    <property type="component" value="Unassembled WGS sequence"/>
</dbReference>
<proteinExistence type="predicted"/>
<comment type="caution">
    <text evidence="1">The sequence shown here is derived from an EMBL/GenBank/DDBJ whole genome shotgun (WGS) entry which is preliminary data.</text>
</comment>
<evidence type="ECO:0000313" key="1">
    <source>
        <dbReference type="EMBL" id="GAA5504734.1"/>
    </source>
</evidence>
<evidence type="ECO:0000313" key="2">
    <source>
        <dbReference type="Proteomes" id="UP001416858"/>
    </source>
</evidence>
<gene>
    <name evidence="1" type="ORF">Rcae01_00173</name>
</gene>
<keyword evidence="2" id="KW-1185">Reference proteome</keyword>
<name>A0ABP9VHP4_9BACT</name>
<dbReference type="EMBL" id="BAABRO010000001">
    <property type="protein sequence ID" value="GAA5504734.1"/>
    <property type="molecule type" value="Genomic_DNA"/>
</dbReference>
<organism evidence="1 2">
    <name type="scientific">Novipirellula caenicola</name>
    <dbReference type="NCBI Taxonomy" id="1536901"/>
    <lineage>
        <taxon>Bacteria</taxon>
        <taxon>Pseudomonadati</taxon>
        <taxon>Planctomycetota</taxon>
        <taxon>Planctomycetia</taxon>
        <taxon>Pirellulales</taxon>
        <taxon>Pirellulaceae</taxon>
        <taxon>Novipirellula</taxon>
    </lineage>
</organism>
<reference evidence="1 2" key="1">
    <citation type="submission" date="2024-02" db="EMBL/GenBank/DDBJ databases">
        <title>Rhodopirellula caenicola NBRC 110016.</title>
        <authorList>
            <person name="Ichikawa N."/>
            <person name="Katano-Makiyama Y."/>
            <person name="Hidaka K."/>
        </authorList>
    </citation>
    <scope>NUCLEOTIDE SEQUENCE [LARGE SCALE GENOMIC DNA]</scope>
    <source>
        <strain evidence="1 2">NBRC 110016</strain>
    </source>
</reference>
<sequence length="73" mass="7794">MTSVMDVGDGHGGIWHRRLRRMGLPAMLGSISSSLSQMQPIVLVIKATALQAKKLEENAALCRQTLAHAGEPG</sequence>